<name>A0A426VHP9_9BURK</name>
<keyword evidence="1" id="KW-0175">Coiled coil</keyword>
<keyword evidence="5" id="KW-1185">Reference proteome</keyword>
<evidence type="ECO:0000259" key="3">
    <source>
        <dbReference type="Pfam" id="PF13511"/>
    </source>
</evidence>
<evidence type="ECO:0000313" key="5">
    <source>
        <dbReference type="Proteomes" id="UP000269265"/>
    </source>
</evidence>
<feature type="coiled-coil region" evidence="1">
    <location>
        <begin position="107"/>
        <end position="134"/>
    </location>
</feature>
<dbReference type="EMBL" id="RSED01000001">
    <property type="protein sequence ID" value="RRS06433.1"/>
    <property type="molecule type" value="Genomic_DNA"/>
</dbReference>
<feature type="region of interest" description="Disordered" evidence="2">
    <location>
        <begin position="42"/>
        <end position="71"/>
    </location>
</feature>
<reference evidence="4 5" key="1">
    <citation type="submission" date="2018-12" db="EMBL/GenBank/DDBJ databases">
        <title>The whole draft genome of Aquabacterium sp. SJQ9.</title>
        <authorList>
            <person name="Sun L."/>
            <person name="Gao X."/>
            <person name="Chen W."/>
            <person name="Huang K."/>
        </authorList>
    </citation>
    <scope>NUCLEOTIDE SEQUENCE [LARGE SCALE GENOMIC DNA]</scope>
    <source>
        <strain evidence="4 5">SJQ9</strain>
    </source>
</reference>
<evidence type="ECO:0000313" key="4">
    <source>
        <dbReference type="EMBL" id="RRS06433.1"/>
    </source>
</evidence>
<sequence length="218" mass="24162">MSPLVLTGAWAAQTIYSCTDANGRRMTSDRPIQECLDREQRLMNKDGSSRKVMPPRMSPKERAAQEDADRQKALADAAYKDAVRRDRNLLNRYPNEGAHRRAREAALDDVRGAIASSEKRIKDLQAERKPLQADAEFYKGKPLPFKLRGALEDNTTSQDAQREIIENHRSELGRINALYDVELARLKRLWAGAAPGSVPDVPGATQGGSTAAAPPSRK</sequence>
<dbReference type="AlphaFoldDB" id="A0A426VHP9"/>
<dbReference type="Proteomes" id="UP000269265">
    <property type="component" value="Unassembled WGS sequence"/>
</dbReference>
<dbReference type="InterPro" id="IPR025392">
    <property type="entry name" value="DUF4124"/>
</dbReference>
<gene>
    <name evidence="4" type="ORF">EIP75_00795</name>
</gene>
<comment type="caution">
    <text evidence="4">The sequence shown here is derived from an EMBL/GenBank/DDBJ whole genome shotgun (WGS) entry which is preliminary data.</text>
</comment>
<dbReference type="OrthoDB" id="8895482at2"/>
<feature type="region of interest" description="Disordered" evidence="2">
    <location>
        <begin position="194"/>
        <end position="218"/>
    </location>
</feature>
<evidence type="ECO:0000256" key="2">
    <source>
        <dbReference type="SAM" id="MobiDB-lite"/>
    </source>
</evidence>
<proteinExistence type="predicted"/>
<feature type="domain" description="DUF4124" evidence="3">
    <location>
        <begin position="4"/>
        <end position="66"/>
    </location>
</feature>
<evidence type="ECO:0000256" key="1">
    <source>
        <dbReference type="SAM" id="Coils"/>
    </source>
</evidence>
<organism evidence="4 5">
    <name type="scientific">Aquabacterium soli</name>
    <dbReference type="NCBI Taxonomy" id="2493092"/>
    <lineage>
        <taxon>Bacteria</taxon>
        <taxon>Pseudomonadati</taxon>
        <taxon>Pseudomonadota</taxon>
        <taxon>Betaproteobacteria</taxon>
        <taxon>Burkholderiales</taxon>
        <taxon>Aquabacterium</taxon>
    </lineage>
</organism>
<feature type="compositionally biased region" description="Basic and acidic residues" evidence="2">
    <location>
        <begin position="58"/>
        <end position="71"/>
    </location>
</feature>
<accession>A0A426VHP9</accession>
<protein>
    <submittedName>
        <fullName evidence="4">DUF4124 domain-containing protein</fullName>
    </submittedName>
</protein>
<dbReference type="Pfam" id="PF13511">
    <property type="entry name" value="DUF4124"/>
    <property type="match status" value="1"/>
</dbReference>